<feature type="transmembrane region" description="Helical" evidence="11">
    <location>
        <begin position="39"/>
        <end position="57"/>
    </location>
</feature>
<keyword evidence="5 9" id="KW-0547">Nucleotide-binding</keyword>
<dbReference type="InterPro" id="IPR023837">
    <property type="entry name" value="EccCb-like_Actinobacteria"/>
</dbReference>
<evidence type="ECO:0000256" key="6">
    <source>
        <dbReference type="ARBA" id="ARBA00022840"/>
    </source>
</evidence>
<keyword evidence="4" id="KW-0677">Repeat</keyword>
<evidence type="ECO:0000256" key="10">
    <source>
        <dbReference type="SAM" id="MobiDB-lite"/>
    </source>
</evidence>
<dbReference type="NCBIfam" id="TIGR03924">
    <property type="entry name" value="T7SS_EccC_a"/>
    <property type="match status" value="1"/>
</dbReference>
<dbReference type="InterPro" id="IPR050206">
    <property type="entry name" value="FtsK/SpoIIIE/SftA"/>
</dbReference>
<keyword evidence="8 11" id="KW-0472">Membrane</keyword>
<feature type="region of interest" description="Disordered" evidence="10">
    <location>
        <begin position="736"/>
        <end position="759"/>
    </location>
</feature>
<dbReference type="PANTHER" id="PTHR22683:SF1">
    <property type="entry name" value="TYPE VII SECRETION SYSTEM PROTEIN ESSC"/>
    <property type="match status" value="1"/>
</dbReference>
<gene>
    <name evidence="13" type="ORF">C6Y14_12530</name>
</gene>
<evidence type="ECO:0000313" key="13">
    <source>
        <dbReference type="EMBL" id="PSM42995.1"/>
    </source>
</evidence>
<comment type="caution">
    <text evidence="13">The sequence shown here is derived from an EMBL/GenBank/DDBJ whole genome shotgun (WGS) entry which is preliminary data.</text>
</comment>
<evidence type="ECO:0000256" key="7">
    <source>
        <dbReference type="ARBA" id="ARBA00022989"/>
    </source>
</evidence>
<feature type="binding site" evidence="9">
    <location>
        <begin position="1145"/>
        <end position="1152"/>
    </location>
    <ligand>
        <name>ATP</name>
        <dbReference type="ChEBI" id="CHEBI:30616"/>
    </ligand>
</feature>
<evidence type="ECO:0000256" key="8">
    <source>
        <dbReference type="ARBA" id="ARBA00023136"/>
    </source>
</evidence>
<protein>
    <submittedName>
        <fullName evidence="13">ATP-binding protein</fullName>
    </submittedName>
</protein>
<evidence type="ECO:0000259" key="12">
    <source>
        <dbReference type="PROSITE" id="PS50901"/>
    </source>
</evidence>
<dbReference type="GO" id="GO:0003677">
    <property type="term" value="F:DNA binding"/>
    <property type="evidence" value="ECO:0007669"/>
    <property type="project" value="InterPro"/>
</dbReference>
<evidence type="ECO:0000256" key="11">
    <source>
        <dbReference type="SAM" id="Phobius"/>
    </source>
</evidence>
<dbReference type="OrthoDB" id="9807790at2"/>
<dbReference type="SUPFAM" id="SSF52540">
    <property type="entry name" value="P-loop containing nucleoside triphosphate hydrolases"/>
    <property type="match status" value="3"/>
</dbReference>
<evidence type="ECO:0000256" key="4">
    <source>
        <dbReference type="ARBA" id="ARBA00022737"/>
    </source>
</evidence>
<dbReference type="NCBIfam" id="TIGR03925">
    <property type="entry name" value="T7SS_EccC_b"/>
    <property type="match status" value="1"/>
</dbReference>
<dbReference type="InterPro" id="IPR027417">
    <property type="entry name" value="P-loop_NTPase"/>
</dbReference>
<dbReference type="EMBL" id="PYBJ01000007">
    <property type="protein sequence ID" value="PSM42995.1"/>
    <property type="molecule type" value="Genomic_DNA"/>
</dbReference>
<dbReference type="PROSITE" id="PS50901">
    <property type="entry name" value="FTSK"/>
    <property type="match status" value="3"/>
</dbReference>
<dbReference type="PANTHER" id="PTHR22683">
    <property type="entry name" value="SPORULATION PROTEIN RELATED"/>
    <property type="match status" value="1"/>
</dbReference>
<sequence>MSKIAFHRPARTFPPSVPEQHVALPAPPQKPQEAQAAGWLYMLLPLLSSVSMAAYMVTFGRPWMILLGIGFVVVSVVVTALVRTQSRKSTRIARLRQRDRYVEYLTDIRAQARASAAAQRAVSAFLHPSPRRLWALATGRRRVWERRPSDEDFLRLRLGRGLGVPAMRLASGKRSDPTAEFETQSQRAADRLLRDHAHVGHEPAWVDLAATGVLSVHGPADRTGPLVGALLLQLGVLHAPDDVQVIALTSEHAPWSWAKWLPHIRHADSLAGRPVLAQDIEGIEDVLTARIERARVERAENAANILRRETKAERHLVVVLDGFRPDAPWAGLPLVTDLLTEAGPATGLHVVCTVTKESEEPGRVDVRARVGANGSLTLESRVPALTSAVTDATADVCPSGLGEQTARALAPLRLAGEREQVLSRTVSLPDMLGLQRLEEVEPPSLWRAPDDEALLRLPVGVTGDGEQLLLDLKESALGGVGPHGLVVGATGSGKSELLRTLVTGLTLTHSPEHLSFVLVDFKGGATFAGVTELPHVAGLITNLSDDLALVDRVRAALQGEQTRRQQMLRAAGNVDSVREYQILQAQGATDTEGRPLDPMPYLMIMVDEFGELLSQRPDFIELFVQIGRVGRSLGMHLLLATQRLDEGRLRGLESHLSYRICLRTFSAAESRAVIGTTDAYRLPSIPGSAYLKVDESVYERFRVAHVSGTHHDGSEVRTARPVEVAPIPFGFRTARDARSDEDEAAETPAPVAPPEAGRRSEMQVAVDRMMSYGDPVHQVWLPPLPSAVELDSVLGPLTTDTERGLRSEVWPQGGGLNIPLGVVDLPAQQEQRVLHLDLAGAHGHIAVVGAPQSGKSTLLRSAVLSAALLHTPEELQFVCVDFGGGSLSGVEGAPHVSGVASRHDEAQVRRALSVVRGQVEERERMFRELKADTADDFRRMRAEGALPDGVNGADIVLVVDNWGALRGAVEEAEETLVEIATRGLGVGVHLLLSANRWNEIRANLRDNITGRLELRLNEPGESEISRPAARALKAVLPGRGLIAPGLTFHAALPRADGLASADGLAKAQEELVNDLWSGWRGPEAEPLRVLGELVTPADLAAAYEQSHPDGGAPAAADVPVGLRETDLGPAAVNLETDGPHFLVLGDAGSGKTEFLRMWMRGMVRRRSSWDVRFIVIDYRRGLLEAVPEEYLGAQAGESQAATAYLEQFAEKLRERMPPPGISARELRERSWWSGPELYLVVDDYDLVAGAGLGSRNPLAPLVDSLAQAADIGFHLVLGRRTGGATRSAMSDPFVGRLRELGTGGLILSGDPREGVLLGDQRAARQPPGRGTLVSRKGGAVVIQTVHDPADAEATPSS</sequence>
<dbReference type="Pfam" id="PF01580">
    <property type="entry name" value="FtsK_SpoIIIE"/>
    <property type="match status" value="3"/>
</dbReference>
<evidence type="ECO:0000256" key="3">
    <source>
        <dbReference type="ARBA" id="ARBA00022692"/>
    </source>
</evidence>
<dbReference type="RefSeq" id="WP_107016677.1">
    <property type="nucleotide sequence ID" value="NZ_KZ679041.1"/>
</dbReference>
<keyword evidence="3 11" id="KW-0812">Transmembrane</keyword>
<feature type="domain" description="FtsK" evidence="12">
    <location>
        <begin position="465"/>
        <end position="671"/>
    </location>
</feature>
<feature type="binding site" evidence="9">
    <location>
        <begin position="849"/>
        <end position="856"/>
    </location>
    <ligand>
        <name>ATP</name>
        <dbReference type="ChEBI" id="CHEBI:30616"/>
    </ligand>
</feature>
<comment type="subcellular location">
    <subcellularLocation>
        <location evidence="1">Cell membrane</location>
        <topology evidence="1">Multi-pass membrane protein</topology>
    </subcellularLocation>
</comment>
<reference evidence="13 14" key="1">
    <citation type="submission" date="2018-03" db="EMBL/GenBank/DDBJ databases">
        <title>Streptomyces dioscori sp. nov., a novel endophytic actinobacterium isolated from bulbil of Dioscorea bulbifera L.</title>
        <authorList>
            <person name="Zhikuan W."/>
        </authorList>
    </citation>
    <scope>NUCLEOTIDE SEQUENCE [LARGE SCALE GENOMIC DNA]</scope>
    <source>
        <strain evidence="13 14">A217</strain>
    </source>
</reference>
<keyword evidence="14" id="KW-1185">Reference proteome</keyword>
<feature type="domain" description="FtsK" evidence="12">
    <location>
        <begin position="831"/>
        <end position="1023"/>
    </location>
</feature>
<accession>A0A2P8Q9S6</accession>
<dbReference type="SMART" id="SM00382">
    <property type="entry name" value="AAA"/>
    <property type="match status" value="3"/>
</dbReference>
<evidence type="ECO:0000256" key="9">
    <source>
        <dbReference type="PROSITE-ProRule" id="PRU00289"/>
    </source>
</evidence>
<keyword evidence="6 9" id="KW-0067">ATP-binding</keyword>
<proteinExistence type="predicted"/>
<dbReference type="Proteomes" id="UP000240429">
    <property type="component" value="Unassembled WGS sequence"/>
</dbReference>
<dbReference type="InterPro" id="IPR002543">
    <property type="entry name" value="FtsK_dom"/>
</dbReference>
<keyword evidence="2" id="KW-1003">Cell membrane</keyword>
<feature type="domain" description="FtsK" evidence="12">
    <location>
        <begin position="1127"/>
        <end position="1315"/>
    </location>
</feature>
<dbReference type="InterPro" id="IPR023836">
    <property type="entry name" value="EccCa-like_Actinobacteria"/>
</dbReference>
<keyword evidence="7 11" id="KW-1133">Transmembrane helix</keyword>
<evidence type="ECO:0000256" key="1">
    <source>
        <dbReference type="ARBA" id="ARBA00004651"/>
    </source>
</evidence>
<evidence type="ECO:0000256" key="5">
    <source>
        <dbReference type="ARBA" id="ARBA00022741"/>
    </source>
</evidence>
<feature type="binding site" evidence="9">
    <location>
        <begin position="488"/>
        <end position="495"/>
    </location>
    <ligand>
        <name>ATP</name>
        <dbReference type="ChEBI" id="CHEBI:30616"/>
    </ligand>
</feature>
<evidence type="ECO:0000256" key="2">
    <source>
        <dbReference type="ARBA" id="ARBA00022475"/>
    </source>
</evidence>
<dbReference type="InterPro" id="IPR003593">
    <property type="entry name" value="AAA+_ATPase"/>
</dbReference>
<organism evidence="13 14">
    <name type="scientific">Streptomyces dioscori</name>
    <dbReference type="NCBI Taxonomy" id="2109333"/>
    <lineage>
        <taxon>Bacteria</taxon>
        <taxon>Bacillati</taxon>
        <taxon>Actinomycetota</taxon>
        <taxon>Actinomycetes</taxon>
        <taxon>Kitasatosporales</taxon>
        <taxon>Streptomycetaceae</taxon>
        <taxon>Streptomyces</taxon>
        <taxon>Streptomyces aurantiacus group</taxon>
    </lineage>
</organism>
<dbReference type="GO" id="GO:0005886">
    <property type="term" value="C:plasma membrane"/>
    <property type="evidence" value="ECO:0007669"/>
    <property type="project" value="UniProtKB-SubCell"/>
</dbReference>
<dbReference type="Gene3D" id="3.40.50.300">
    <property type="entry name" value="P-loop containing nucleotide triphosphate hydrolases"/>
    <property type="match status" value="4"/>
</dbReference>
<name>A0A2P8Q9S6_9ACTN</name>
<feature type="transmembrane region" description="Helical" evidence="11">
    <location>
        <begin position="63"/>
        <end position="82"/>
    </location>
</feature>
<dbReference type="GO" id="GO:0005524">
    <property type="term" value="F:ATP binding"/>
    <property type="evidence" value="ECO:0007669"/>
    <property type="project" value="UniProtKB-UniRule"/>
</dbReference>
<evidence type="ECO:0000313" key="14">
    <source>
        <dbReference type="Proteomes" id="UP000240429"/>
    </source>
</evidence>